<keyword evidence="3" id="KW-0479">Metal-binding</keyword>
<feature type="non-terminal residue" evidence="6">
    <location>
        <position position="1"/>
    </location>
</feature>
<dbReference type="Pfam" id="PF00348">
    <property type="entry name" value="polyprenyl_synt"/>
    <property type="match status" value="1"/>
</dbReference>
<name>A0A8J2NIX0_9HEXA</name>
<organism evidence="6 7">
    <name type="scientific">Allacma fusca</name>
    <dbReference type="NCBI Taxonomy" id="39272"/>
    <lineage>
        <taxon>Eukaryota</taxon>
        <taxon>Metazoa</taxon>
        <taxon>Ecdysozoa</taxon>
        <taxon>Arthropoda</taxon>
        <taxon>Hexapoda</taxon>
        <taxon>Collembola</taxon>
        <taxon>Symphypleona</taxon>
        <taxon>Sminthuridae</taxon>
        <taxon>Allacma</taxon>
    </lineage>
</organism>
<dbReference type="InterPro" id="IPR000092">
    <property type="entry name" value="Polyprenyl_synt"/>
</dbReference>
<reference evidence="6" key="1">
    <citation type="submission" date="2021-06" db="EMBL/GenBank/DDBJ databases">
        <authorList>
            <person name="Hodson N. C."/>
            <person name="Mongue J. A."/>
            <person name="Jaron S. K."/>
        </authorList>
    </citation>
    <scope>NUCLEOTIDE SEQUENCE</scope>
</reference>
<sequence>LKNYHRYNLEIYKNMMMFKNGYYTFYAPVATAMLKNDIKDDASLKEVEKLSLDIGLIYSIQDDYMDCFV</sequence>
<dbReference type="GO" id="GO:0045337">
    <property type="term" value="P:farnesyl diphosphate biosynthetic process"/>
    <property type="evidence" value="ECO:0007669"/>
    <property type="project" value="TreeGrafter"/>
</dbReference>
<evidence type="ECO:0000313" key="6">
    <source>
        <dbReference type="EMBL" id="CAG7655587.1"/>
    </source>
</evidence>
<comment type="caution">
    <text evidence="6">The sequence shown here is derived from an EMBL/GenBank/DDBJ whole genome shotgun (WGS) entry which is preliminary data.</text>
</comment>
<comment type="cofactor">
    <cofactor evidence="1">
        <name>Mg(2+)</name>
        <dbReference type="ChEBI" id="CHEBI:18420"/>
    </cofactor>
</comment>
<evidence type="ECO:0000256" key="3">
    <source>
        <dbReference type="ARBA" id="ARBA00022723"/>
    </source>
</evidence>
<dbReference type="GO" id="GO:0004337">
    <property type="term" value="F:(2E,6E)-farnesyl diphosphate synthase activity"/>
    <property type="evidence" value="ECO:0007669"/>
    <property type="project" value="TreeGrafter"/>
</dbReference>
<gene>
    <name evidence="6" type="ORF">AFUS01_LOCUS925</name>
</gene>
<accession>A0A8J2NIX0</accession>
<proteinExistence type="predicted"/>
<dbReference type="EMBL" id="CAJVCH010004958">
    <property type="protein sequence ID" value="CAG7655587.1"/>
    <property type="molecule type" value="Genomic_DNA"/>
</dbReference>
<dbReference type="Proteomes" id="UP000708208">
    <property type="component" value="Unassembled WGS sequence"/>
</dbReference>
<evidence type="ECO:0000313" key="7">
    <source>
        <dbReference type="Proteomes" id="UP000708208"/>
    </source>
</evidence>
<dbReference type="GO" id="GO:0004161">
    <property type="term" value="F:dimethylallyltranstransferase activity"/>
    <property type="evidence" value="ECO:0007669"/>
    <property type="project" value="TreeGrafter"/>
</dbReference>
<evidence type="ECO:0008006" key="8">
    <source>
        <dbReference type="Google" id="ProtNLM"/>
    </source>
</evidence>
<evidence type="ECO:0000256" key="1">
    <source>
        <dbReference type="ARBA" id="ARBA00001946"/>
    </source>
</evidence>
<keyword evidence="4" id="KW-0460">Magnesium</keyword>
<dbReference type="InterPro" id="IPR039702">
    <property type="entry name" value="FPS1-like"/>
</dbReference>
<keyword evidence="2" id="KW-0808">Transferase</keyword>
<evidence type="ECO:0000256" key="2">
    <source>
        <dbReference type="ARBA" id="ARBA00022679"/>
    </source>
</evidence>
<dbReference type="OrthoDB" id="10257492at2759"/>
<comment type="pathway">
    <text evidence="5">Pheromone biosynthesis.</text>
</comment>
<evidence type="ECO:0000256" key="4">
    <source>
        <dbReference type="ARBA" id="ARBA00022842"/>
    </source>
</evidence>
<feature type="non-terminal residue" evidence="6">
    <location>
        <position position="69"/>
    </location>
</feature>
<dbReference type="AlphaFoldDB" id="A0A8J2NIX0"/>
<keyword evidence="7" id="KW-1185">Reference proteome</keyword>
<protein>
    <recommendedName>
        <fullName evidence="8">Farnesyl pyrophosphate synthase</fullName>
    </recommendedName>
</protein>
<dbReference type="PANTHER" id="PTHR11525">
    <property type="entry name" value="FARNESYL-PYROPHOSPHATE SYNTHETASE"/>
    <property type="match status" value="1"/>
</dbReference>
<dbReference type="GO" id="GO:0005737">
    <property type="term" value="C:cytoplasm"/>
    <property type="evidence" value="ECO:0007669"/>
    <property type="project" value="TreeGrafter"/>
</dbReference>
<evidence type="ECO:0000256" key="5">
    <source>
        <dbReference type="ARBA" id="ARBA00033740"/>
    </source>
</evidence>
<dbReference type="PANTHER" id="PTHR11525:SF0">
    <property type="entry name" value="FARNESYL PYROPHOSPHATE SYNTHASE"/>
    <property type="match status" value="1"/>
</dbReference>
<dbReference type="GO" id="GO:0046872">
    <property type="term" value="F:metal ion binding"/>
    <property type="evidence" value="ECO:0007669"/>
    <property type="project" value="UniProtKB-KW"/>
</dbReference>